<protein>
    <recommendedName>
        <fullName evidence="4">Lipoprotein with Yx(FWY)xxD motif</fullName>
    </recommendedName>
</protein>
<feature type="chain" id="PRO_5025368779" description="Lipoprotein with Yx(FWY)xxD motif" evidence="1">
    <location>
        <begin position="22"/>
        <end position="124"/>
    </location>
</feature>
<dbReference type="Proteomes" id="UP000501991">
    <property type="component" value="Chromosome"/>
</dbReference>
<dbReference type="EMBL" id="CP048836">
    <property type="protein sequence ID" value="QID19571.1"/>
    <property type="molecule type" value="Genomic_DNA"/>
</dbReference>
<dbReference type="InterPro" id="IPR014558">
    <property type="entry name" value="UCP029720"/>
</dbReference>
<gene>
    <name evidence="2" type="ORF">G3580_19275</name>
</gene>
<dbReference type="AlphaFoldDB" id="A0A6C1B788"/>
<dbReference type="KEGG" id="azq:G3580_19275"/>
<name>A0A6C1B788_9RHOO</name>
<evidence type="ECO:0000313" key="3">
    <source>
        <dbReference type="Proteomes" id="UP000501991"/>
    </source>
</evidence>
<dbReference type="PANTHER" id="PTHR39335:SF1">
    <property type="entry name" value="BLL4220 PROTEIN"/>
    <property type="match status" value="1"/>
</dbReference>
<dbReference type="PANTHER" id="PTHR39335">
    <property type="entry name" value="BLL4220 PROTEIN"/>
    <property type="match status" value="1"/>
</dbReference>
<dbReference type="RefSeq" id="WP_173768313.1">
    <property type="nucleotide sequence ID" value="NZ_CP048836.1"/>
</dbReference>
<evidence type="ECO:0000256" key="1">
    <source>
        <dbReference type="SAM" id="SignalP"/>
    </source>
</evidence>
<dbReference type="InterPro" id="IPR005297">
    <property type="entry name" value="Lipoprotein_repeat"/>
</dbReference>
<organism evidence="2 3">
    <name type="scientific">Nitrogeniibacter mangrovi</name>
    <dbReference type="NCBI Taxonomy" id="2016596"/>
    <lineage>
        <taxon>Bacteria</taxon>
        <taxon>Pseudomonadati</taxon>
        <taxon>Pseudomonadota</taxon>
        <taxon>Betaproteobacteria</taxon>
        <taxon>Rhodocyclales</taxon>
        <taxon>Zoogloeaceae</taxon>
        <taxon>Nitrogeniibacter</taxon>
    </lineage>
</organism>
<dbReference type="Pfam" id="PF03640">
    <property type="entry name" value="Lipoprotein_15"/>
    <property type="match status" value="2"/>
</dbReference>
<feature type="signal peptide" evidence="1">
    <location>
        <begin position="1"/>
        <end position="21"/>
    </location>
</feature>
<evidence type="ECO:0008006" key="4">
    <source>
        <dbReference type="Google" id="ProtNLM"/>
    </source>
</evidence>
<accession>A0A6C1B788</accession>
<keyword evidence="1" id="KW-0732">Signal</keyword>
<keyword evidence="3" id="KW-1185">Reference proteome</keyword>
<dbReference type="PIRSF" id="PIRSF029720">
    <property type="entry name" value="UCP029720"/>
    <property type="match status" value="1"/>
</dbReference>
<proteinExistence type="predicted"/>
<reference evidence="2 3" key="1">
    <citation type="submission" date="2020-02" db="EMBL/GenBank/DDBJ databases">
        <title>Nitrogenibacter mangrovi gen. nov., sp. nov. isolated from mangrove sediment, a denitrifying betaproteobacterium.</title>
        <authorList>
            <person name="Liao H."/>
            <person name="Tian Y."/>
        </authorList>
    </citation>
    <scope>NUCLEOTIDE SEQUENCE [LARGE SCALE GENOMIC DNA]</scope>
    <source>
        <strain evidence="2 3">M9-3-2</strain>
    </source>
</reference>
<evidence type="ECO:0000313" key="2">
    <source>
        <dbReference type="EMBL" id="QID19571.1"/>
    </source>
</evidence>
<dbReference type="GO" id="GO:0043448">
    <property type="term" value="P:alkane catabolic process"/>
    <property type="evidence" value="ECO:0007669"/>
    <property type="project" value="TreeGrafter"/>
</dbReference>
<sequence>MKTTALMAGLTMLALSGASWAADAPVKMADGVLTGTNDMTLYTFDKDAPGSGKSACNGPCAGNWPPLLADEHATAAGDYSLITRDDGSRQWAYKGKPLYFWIKDQKPGDTTGDGFKGVWHRARP</sequence>